<dbReference type="InterPro" id="IPR013430">
    <property type="entry name" value="Toxin_antidote_HigA"/>
</dbReference>
<accession>A0A4Y8S6X7</accession>
<name>A0A4Y8S6X7_9SPHI</name>
<dbReference type="InterPro" id="IPR001387">
    <property type="entry name" value="Cro/C1-type_HTH"/>
</dbReference>
<dbReference type="PANTHER" id="PTHR36924:SF1">
    <property type="entry name" value="ANTITOXIN HIGA-1"/>
    <property type="match status" value="1"/>
</dbReference>
<dbReference type="EMBL" id="SOZE01000034">
    <property type="protein sequence ID" value="TFF34124.1"/>
    <property type="molecule type" value="Genomic_DNA"/>
</dbReference>
<reference evidence="3 4" key="1">
    <citation type="journal article" date="2017" name="Int. J. Syst. Evol. Microbiol.">
        <title>Mucilaginibacterpsychrotolerans sp. nov., isolated from peatlands.</title>
        <authorList>
            <person name="Deng Y."/>
            <person name="Shen L."/>
            <person name="Xu B."/>
            <person name="Liu Y."/>
            <person name="Gu Z."/>
            <person name="Liu H."/>
            <person name="Zhou Y."/>
        </authorList>
    </citation>
    <scope>NUCLEOTIDE SEQUENCE [LARGE SCALE GENOMIC DNA]</scope>
    <source>
        <strain evidence="3 4">NH7-4</strain>
    </source>
</reference>
<keyword evidence="4" id="KW-1185">Reference proteome</keyword>
<dbReference type="SMART" id="SM00530">
    <property type="entry name" value="HTH_XRE"/>
    <property type="match status" value="1"/>
</dbReference>
<dbReference type="Pfam" id="PF01381">
    <property type="entry name" value="HTH_3"/>
    <property type="match status" value="1"/>
</dbReference>
<evidence type="ECO:0000313" key="4">
    <source>
        <dbReference type="Proteomes" id="UP000297540"/>
    </source>
</evidence>
<dbReference type="CDD" id="cd00093">
    <property type="entry name" value="HTH_XRE"/>
    <property type="match status" value="1"/>
</dbReference>
<dbReference type="Gene3D" id="1.10.260.40">
    <property type="entry name" value="lambda repressor-like DNA-binding domains"/>
    <property type="match status" value="1"/>
</dbReference>
<dbReference type="InterPro" id="IPR010982">
    <property type="entry name" value="Lambda_DNA-bd_dom_sf"/>
</dbReference>
<protein>
    <submittedName>
        <fullName evidence="3">Addiction module antidote protein, HigA family</fullName>
    </submittedName>
</protein>
<organism evidence="3 4">
    <name type="scientific">Mucilaginibacter psychrotolerans</name>
    <dbReference type="NCBI Taxonomy" id="1524096"/>
    <lineage>
        <taxon>Bacteria</taxon>
        <taxon>Pseudomonadati</taxon>
        <taxon>Bacteroidota</taxon>
        <taxon>Sphingobacteriia</taxon>
        <taxon>Sphingobacteriales</taxon>
        <taxon>Sphingobacteriaceae</taxon>
        <taxon>Mucilaginibacter</taxon>
    </lineage>
</organism>
<evidence type="ECO:0000256" key="1">
    <source>
        <dbReference type="ARBA" id="ARBA00023125"/>
    </source>
</evidence>
<dbReference type="PROSITE" id="PS50943">
    <property type="entry name" value="HTH_CROC1"/>
    <property type="match status" value="1"/>
</dbReference>
<dbReference type="PANTHER" id="PTHR36924">
    <property type="entry name" value="ANTITOXIN HIGA-1"/>
    <property type="match status" value="1"/>
</dbReference>
<comment type="caution">
    <text evidence="3">The sequence shown here is derived from an EMBL/GenBank/DDBJ whole genome shotgun (WGS) entry which is preliminary data.</text>
</comment>
<evidence type="ECO:0000259" key="2">
    <source>
        <dbReference type="PROSITE" id="PS50943"/>
    </source>
</evidence>
<dbReference type="RefSeq" id="WP_133235367.1">
    <property type="nucleotide sequence ID" value="NZ_SOZE01000034.1"/>
</dbReference>
<evidence type="ECO:0000313" key="3">
    <source>
        <dbReference type="EMBL" id="TFF34124.1"/>
    </source>
</evidence>
<dbReference type="OrthoDB" id="9796786at2"/>
<dbReference type="GO" id="GO:0003677">
    <property type="term" value="F:DNA binding"/>
    <property type="evidence" value="ECO:0007669"/>
    <property type="project" value="UniProtKB-KW"/>
</dbReference>
<feature type="domain" description="HTH cro/C1-type" evidence="2">
    <location>
        <begin position="24"/>
        <end position="69"/>
    </location>
</feature>
<dbReference type="Proteomes" id="UP000297540">
    <property type="component" value="Unassembled WGS sequence"/>
</dbReference>
<proteinExistence type="predicted"/>
<gene>
    <name evidence="3" type="primary">higA</name>
    <name evidence="3" type="ORF">E2R66_23125</name>
</gene>
<keyword evidence="1" id="KW-0238">DNA-binding</keyword>
<dbReference type="SUPFAM" id="SSF47413">
    <property type="entry name" value="lambda repressor-like DNA-binding domains"/>
    <property type="match status" value="1"/>
</dbReference>
<dbReference type="NCBIfam" id="TIGR02607">
    <property type="entry name" value="antidote_HigA"/>
    <property type="match status" value="1"/>
</dbReference>
<dbReference type="AlphaFoldDB" id="A0A4Y8S6X7"/>
<sequence length="99" mass="11420">MKRQMRHIHPGEILREDIIAANELTVTETAKMLGISRQSLNKIIHEQSDITPEMSFRIAKVFGGTAEIWANLQTKYNLHLAAEKTKELYLKPFKYQHSA</sequence>